<keyword evidence="8" id="KW-1185">Reference proteome</keyword>
<dbReference type="AlphaFoldDB" id="A0A078A959"/>
<keyword evidence="5 6" id="KW-0687">Ribonucleoprotein</keyword>
<evidence type="ECO:0000313" key="8">
    <source>
        <dbReference type="Proteomes" id="UP000039865"/>
    </source>
</evidence>
<proteinExistence type="inferred from homology"/>
<evidence type="ECO:0000256" key="6">
    <source>
        <dbReference type="RuleBase" id="RU003830"/>
    </source>
</evidence>
<dbReference type="GO" id="GO:0003735">
    <property type="term" value="F:structural constituent of ribosome"/>
    <property type="evidence" value="ECO:0007669"/>
    <property type="project" value="InterPro"/>
</dbReference>
<dbReference type="FunCoup" id="A0A078A959">
    <property type="interactions" value="356"/>
</dbReference>
<dbReference type="PIRSF" id="PIRSF002134">
    <property type="entry name" value="Ribosomal_S13"/>
    <property type="match status" value="1"/>
</dbReference>
<comment type="subcellular location">
    <subcellularLocation>
        <location evidence="1">Cytoplasm</location>
    </subcellularLocation>
</comment>
<dbReference type="OrthoDB" id="290821at2759"/>
<dbReference type="PANTHER" id="PTHR10871:SF3">
    <property type="entry name" value="SMALL RIBOSOMAL SUBUNIT PROTEIN US13"/>
    <property type="match status" value="1"/>
</dbReference>
<dbReference type="GO" id="GO:0003723">
    <property type="term" value="F:RNA binding"/>
    <property type="evidence" value="ECO:0007669"/>
    <property type="project" value="InterPro"/>
</dbReference>
<comment type="similarity">
    <text evidence="2 6">Belongs to the universal ribosomal protein uS13 family.</text>
</comment>
<dbReference type="Gene3D" id="1.10.8.50">
    <property type="match status" value="1"/>
</dbReference>
<dbReference type="GO" id="GO:0015935">
    <property type="term" value="C:small ribosomal subunit"/>
    <property type="evidence" value="ECO:0007669"/>
    <property type="project" value="TreeGrafter"/>
</dbReference>
<protein>
    <submittedName>
        <fullName evidence="7">40s ribosomal protein s18</fullName>
    </submittedName>
</protein>
<dbReference type="EMBL" id="CCKQ01007407">
    <property type="protein sequence ID" value="CDW78764.1"/>
    <property type="molecule type" value="Genomic_DNA"/>
</dbReference>
<sequence>MASSIVLAKANEFTHILRIQNTNVEGKRKVMFALRVIKGVGRRFSNLICKIAQIDLNKRAGELTEQEIEKVNDILAKPTDYNIPKWFLNRQRDIRDGNWTQLISNALDTKLREDLERMKKIRCNRGLRHFWGHKVRGQKTKSTGRTGRTLGVTKKK</sequence>
<reference evidence="7 8" key="1">
    <citation type="submission" date="2014-06" db="EMBL/GenBank/DDBJ databases">
        <authorList>
            <person name="Swart Estienne"/>
        </authorList>
    </citation>
    <scope>NUCLEOTIDE SEQUENCE [LARGE SCALE GENOMIC DNA]</scope>
    <source>
        <strain evidence="7 8">130c</strain>
    </source>
</reference>
<dbReference type="InParanoid" id="A0A078A959"/>
<dbReference type="Gene3D" id="4.10.910.10">
    <property type="entry name" value="30s ribosomal protein s13, domain 2"/>
    <property type="match status" value="1"/>
</dbReference>
<dbReference type="FunFam" id="1.10.8.50:FF:000002">
    <property type="entry name" value="40S ribosomal protein S18"/>
    <property type="match status" value="1"/>
</dbReference>
<evidence type="ECO:0000256" key="5">
    <source>
        <dbReference type="ARBA" id="ARBA00023274"/>
    </source>
</evidence>
<dbReference type="FunFam" id="4.10.910.10:FF:000002">
    <property type="entry name" value="40S ribosomal protein S18"/>
    <property type="match status" value="1"/>
</dbReference>
<name>A0A078A959_STYLE</name>
<gene>
    <name evidence="7" type="primary">Contig12544.g13390</name>
    <name evidence="7" type="ORF">STYLEM_7748</name>
</gene>
<keyword evidence="3" id="KW-0963">Cytoplasm</keyword>
<dbReference type="InterPro" id="IPR027437">
    <property type="entry name" value="Rbsml_uS13_C"/>
</dbReference>
<dbReference type="InterPro" id="IPR010979">
    <property type="entry name" value="Ribosomal_uS13-like_H2TH"/>
</dbReference>
<keyword evidence="4 6" id="KW-0689">Ribosomal protein</keyword>
<dbReference type="InterPro" id="IPR001892">
    <property type="entry name" value="Ribosomal_uS13"/>
</dbReference>
<dbReference type="OMA" id="SYKGVRH"/>
<dbReference type="SUPFAM" id="SSF46946">
    <property type="entry name" value="S13-like H2TH domain"/>
    <property type="match status" value="1"/>
</dbReference>
<dbReference type="Proteomes" id="UP000039865">
    <property type="component" value="Unassembled WGS sequence"/>
</dbReference>
<dbReference type="PROSITE" id="PS50159">
    <property type="entry name" value="RIBOSOMAL_S13_2"/>
    <property type="match status" value="1"/>
</dbReference>
<dbReference type="GO" id="GO:0006412">
    <property type="term" value="P:translation"/>
    <property type="evidence" value="ECO:0007669"/>
    <property type="project" value="InterPro"/>
</dbReference>
<dbReference type="PANTHER" id="PTHR10871">
    <property type="entry name" value="30S RIBOSOMAL PROTEIN S13/40S RIBOSOMAL PROTEIN S18"/>
    <property type="match status" value="1"/>
</dbReference>
<dbReference type="NCBIfam" id="NF003140">
    <property type="entry name" value="PRK04053.1"/>
    <property type="match status" value="1"/>
</dbReference>
<evidence type="ECO:0000256" key="3">
    <source>
        <dbReference type="ARBA" id="ARBA00022490"/>
    </source>
</evidence>
<evidence type="ECO:0000256" key="2">
    <source>
        <dbReference type="ARBA" id="ARBA00008080"/>
    </source>
</evidence>
<dbReference type="GO" id="GO:0005829">
    <property type="term" value="C:cytosol"/>
    <property type="evidence" value="ECO:0007669"/>
    <property type="project" value="TreeGrafter"/>
</dbReference>
<dbReference type="InterPro" id="IPR018269">
    <property type="entry name" value="Ribosomal_uS13_CS"/>
</dbReference>
<dbReference type="Pfam" id="PF00416">
    <property type="entry name" value="Ribosomal_S13"/>
    <property type="match status" value="1"/>
</dbReference>
<evidence type="ECO:0000256" key="4">
    <source>
        <dbReference type="ARBA" id="ARBA00022980"/>
    </source>
</evidence>
<evidence type="ECO:0000256" key="1">
    <source>
        <dbReference type="ARBA" id="ARBA00004496"/>
    </source>
</evidence>
<dbReference type="PROSITE" id="PS00646">
    <property type="entry name" value="RIBOSOMAL_S13_1"/>
    <property type="match status" value="1"/>
</dbReference>
<evidence type="ECO:0000313" key="7">
    <source>
        <dbReference type="EMBL" id="CDW78764.1"/>
    </source>
</evidence>
<accession>A0A078A959</accession>
<organism evidence="7 8">
    <name type="scientific">Stylonychia lemnae</name>
    <name type="common">Ciliate</name>
    <dbReference type="NCBI Taxonomy" id="5949"/>
    <lineage>
        <taxon>Eukaryota</taxon>
        <taxon>Sar</taxon>
        <taxon>Alveolata</taxon>
        <taxon>Ciliophora</taxon>
        <taxon>Intramacronucleata</taxon>
        <taxon>Spirotrichea</taxon>
        <taxon>Stichotrichia</taxon>
        <taxon>Sporadotrichida</taxon>
        <taxon>Oxytrichidae</taxon>
        <taxon>Stylonychinae</taxon>
        <taxon>Stylonychia</taxon>
    </lineage>
</organism>
<dbReference type="HAMAP" id="MF_01315">
    <property type="entry name" value="Ribosomal_uS13"/>
    <property type="match status" value="1"/>
</dbReference>